<evidence type="ECO:0000313" key="5">
    <source>
        <dbReference type="EMBL" id="NMG43338.1"/>
    </source>
</evidence>
<dbReference type="PROSITE" id="PS50887">
    <property type="entry name" value="GGDEF"/>
    <property type="match status" value="1"/>
</dbReference>
<feature type="transmembrane region" description="Helical" evidence="3">
    <location>
        <begin position="130"/>
        <end position="151"/>
    </location>
</feature>
<feature type="compositionally biased region" description="Basic and acidic residues" evidence="2">
    <location>
        <begin position="1"/>
        <end position="12"/>
    </location>
</feature>
<protein>
    <submittedName>
        <fullName evidence="5">Diguanylate cyclase</fullName>
    </submittedName>
</protein>
<comment type="caution">
    <text evidence="5">The sequence shown here is derived from an EMBL/GenBank/DDBJ whole genome shotgun (WGS) entry which is preliminary data.</text>
</comment>
<dbReference type="PANTHER" id="PTHR46663">
    <property type="entry name" value="DIGUANYLATE CYCLASE DGCT-RELATED"/>
    <property type="match status" value="1"/>
</dbReference>
<dbReference type="PANTHER" id="PTHR46663:SF3">
    <property type="entry name" value="SLL0267 PROTEIN"/>
    <property type="match status" value="1"/>
</dbReference>
<dbReference type="Proteomes" id="UP000623795">
    <property type="component" value="Unassembled WGS sequence"/>
</dbReference>
<feature type="region of interest" description="Disordered" evidence="2">
    <location>
        <begin position="1"/>
        <end position="21"/>
    </location>
</feature>
<dbReference type="Gene3D" id="3.30.70.270">
    <property type="match status" value="1"/>
</dbReference>
<organism evidence="5 6">
    <name type="scientific">Aromatoleum toluvorans</name>
    <dbReference type="NCBI Taxonomy" id="92002"/>
    <lineage>
        <taxon>Bacteria</taxon>
        <taxon>Pseudomonadati</taxon>
        <taxon>Pseudomonadota</taxon>
        <taxon>Betaproteobacteria</taxon>
        <taxon>Rhodocyclales</taxon>
        <taxon>Rhodocyclaceae</taxon>
        <taxon>Aromatoleum</taxon>
    </lineage>
</organism>
<reference evidence="5 6" key="1">
    <citation type="submission" date="2019-12" db="EMBL/GenBank/DDBJ databases">
        <title>Comparative genomics gives insights into the taxonomy of the Azoarcus-Aromatoleum group and reveals separate origins of nif in the plant-associated Azoarcus and non-plant-associated Aromatoleum sub-groups.</title>
        <authorList>
            <person name="Lafos M."/>
            <person name="Maluk M."/>
            <person name="Batista M."/>
            <person name="Junghare M."/>
            <person name="Carmona M."/>
            <person name="Faoro H."/>
            <person name="Cruz L.M."/>
            <person name="Battistoni F."/>
            <person name="De Souza E."/>
            <person name="Pedrosa F."/>
            <person name="Chen W.-M."/>
            <person name="Poole P.S."/>
            <person name="Dixon R.A."/>
            <person name="James E.K."/>
        </authorList>
    </citation>
    <scope>NUCLEOTIDE SEQUENCE [LARGE SCALE GENOMIC DNA]</scope>
    <source>
        <strain evidence="5 6">Td21</strain>
    </source>
</reference>
<dbReference type="Pfam" id="PF00990">
    <property type="entry name" value="GGDEF"/>
    <property type="match status" value="1"/>
</dbReference>
<keyword evidence="6" id="KW-1185">Reference proteome</keyword>
<dbReference type="InterPro" id="IPR052163">
    <property type="entry name" value="DGC-Regulatory_Protein"/>
</dbReference>
<keyword evidence="3" id="KW-1133">Transmembrane helix</keyword>
<evidence type="ECO:0000256" key="2">
    <source>
        <dbReference type="SAM" id="MobiDB-lite"/>
    </source>
</evidence>
<feature type="transmembrane region" description="Helical" evidence="3">
    <location>
        <begin position="97"/>
        <end position="118"/>
    </location>
</feature>
<dbReference type="SUPFAM" id="SSF55073">
    <property type="entry name" value="Nucleotide cyclase"/>
    <property type="match status" value="1"/>
</dbReference>
<dbReference type="Pfam" id="PF07695">
    <property type="entry name" value="7TMR-DISM_7TM"/>
    <property type="match status" value="1"/>
</dbReference>
<dbReference type="EMBL" id="WTVN01000006">
    <property type="protein sequence ID" value="NMG43338.1"/>
    <property type="molecule type" value="Genomic_DNA"/>
</dbReference>
<dbReference type="InterPro" id="IPR029787">
    <property type="entry name" value="Nucleotide_cyclase"/>
</dbReference>
<keyword evidence="3" id="KW-0472">Membrane</keyword>
<gene>
    <name evidence="5" type="ORF">GPA22_06275</name>
</gene>
<evidence type="ECO:0000256" key="3">
    <source>
        <dbReference type="SAM" id="Phobius"/>
    </source>
</evidence>
<evidence type="ECO:0000259" key="4">
    <source>
        <dbReference type="PROSITE" id="PS50887"/>
    </source>
</evidence>
<sequence length="499" mass="53768">MKERDELHDRDFMGAATPPSNAAGSDRFTFDAARPRLALAALLAIPLAASAQGSGNADADGLLTNLPVTLFYAGFAAALLLYSLLQFARNRDRDYLEYAGFAFGTGLGHVAVGIAHGFAPDVQADNWATVAEPAGLALAGVSAAMFTREFLRTSTLVPRIDIALKTFAALFGIAFAGVFALPDSYPDTLVAGIGPAFALLAIGCGLHCRQLRAPGATLLVAGWSAMLVAAVLYLLAHSGALRAEGLTTHVMQFASALGMLTLALALDERTGANWRERAMRYADEIASLEHTIEALQASEQLLTQGMARRSLEIDALTERLQEGEQRFQETSHFDPLTGLANQLLLTDRIDQAIIRAKRHNTRTGVVLLDLDEFTAINDTYGREIGDELLKTVAQRLRSTVREQDTVARPENDQFVIVLEEVYDIDDLQRVANAATTAIGEVVLVKEQTFVLDAAMGCALSSNDACNATTLLKQAGKLMRRAKEGKRLHHRDGAHGIRQA</sequence>
<dbReference type="NCBIfam" id="TIGR00254">
    <property type="entry name" value="GGDEF"/>
    <property type="match status" value="1"/>
</dbReference>
<proteinExistence type="predicted"/>
<keyword evidence="1" id="KW-0175">Coiled coil</keyword>
<feature type="domain" description="GGDEF" evidence="4">
    <location>
        <begin position="361"/>
        <end position="499"/>
    </location>
</feature>
<accession>A0ABX1PV59</accession>
<dbReference type="InterPro" id="IPR011623">
    <property type="entry name" value="7TMR_DISM_rcpt_extracell_dom1"/>
</dbReference>
<feature type="transmembrane region" description="Helical" evidence="3">
    <location>
        <begin position="37"/>
        <end position="54"/>
    </location>
</feature>
<feature type="coiled-coil region" evidence="1">
    <location>
        <begin position="278"/>
        <end position="326"/>
    </location>
</feature>
<dbReference type="CDD" id="cd01949">
    <property type="entry name" value="GGDEF"/>
    <property type="match status" value="1"/>
</dbReference>
<feature type="transmembrane region" description="Helical" evidence="3">
    <location>
        <begin position="188"/>
        <end position="206"/>
    </location>
</feature>
<dbReference type="SMART" id="SM00267">
    <property type="entry name" value="GGDEF"/>
    <property type="match status" value="1"/>
</dbReference>
<feature type="transmembrane region" description="Helical" evidence="3">
    <location>
        <begin position="66"/>
        <end position="85"/>
    </location>
</feature>
<feature type="transmembrane region" description="Helical" evidence="3">
    <location>
        <begin position="163"/>
        <end position="182"/>
    </location>
</feature>
<evidence type="ECO:0000256" key="1">
    <source>
        <dbReference type="SAM" id="Coils"/>
    </source>
</evidence>
<dbReference type="InterPro" id="IPR000160">
    <property type="entry name" value="GGDEF_dom"/>
</dbReference>
<name>A0ABX1PV59_9RHOO</name>
<dbReference type="InterPro" id="IPR043128">
    <property type="entry name" value="Rev_trsase/Diguanyl_cyclase"/>
</dbReference>
<keyword evidence="3" id="KW-0812">Transmembrane</keyword>
<feature type="transmembrane region" description="Helical" evidence="3">
    <location>
        <begin position="218"/>
        <end position="236"/>
    </location>
</feature>
<evidence type="ECO:0000313" key="6">
    <source>
        <dbReference type="Proteomes" id="UP000623795"/>
    </source>
</evidence>